<dbReference type="GO" id="GO:0046872">
    <property type="term" value="F:metal ion binding"/>
    <property type="evidence" value="ECO:0007669"/>
    <property type="project" value="UniProtKB-KW"/>
</dbReference>
<evidence type="ECO:0000256" key="4">
    <source>
        <dbReference type="ARBA" id="ARBA00022723"/>
    </source>
</evidence>
<dbReference type="InterPro" id="IPR008858">
    <property type="entry name" value="TROVE_dom"/>
</dbReference>
<dbReference type="GO" id="GO:0005737">
    <property type="term" value="C:cytoplasm"/>
    <property type="evidence" value="ECO:0007669"/>
    <property type="project" value="UniProtKB-SubCell"/>
</dbReference>
<evidence type="ECO:0000256" key="3">
    <source>
        <dbReference type="ARBA" id="ARBA00022490"/>
    </source>
</evidence>
<evidence type="ECO:0000313" key="8">
    <source>
        <dbReference type="EMBL" id="KAJ3640518.1"/>
    </source>
</evidence>
<dbReference type="SUPFAM" id="SSF140864">
    <property type="entry name" value="TROVE domain-like"/>
    <property type="match status" value="1"/>
</dbReference>
<dbReference type="InterPro" id="IPR036465">
    <property type="entry name" value="vWFA_dom_sf"/>
</dbReference>
<proteinExistence type="inferred from homology"/>
<keyword evidence="6" id="KW-0687">Ribonucleoprotein</keyword>
<evidence type="ECO:0000256" key="1">
    <source>
        <dbReference type="ARBA" id="ARBA00004496"/>
    </source>
</evidence>
<dbReference type="Gene3D" id="3.40.50.410">
    <property type="entry name" value="von Willebrand factor, type A domain"/>
    <property type="match status" value="1"/>
</dbReference>
<evidence type="ECO:0000256" key="6">
    <source>
        <dbReference type="ARBA" id="ARBA00023274"/>
    </source>
</evidence>
<dbReference type="GO" id="GO:0003723">
    <property type="term" value="F:RNA binding"/>
    <property type="evidence" value="ECO:0007669"/>
    <property type="project" value="UniProtKB-KW"/>
</dbReference>
<dbReference type="EMBL" id="JALNTZ010000010">
    <property type="protein sequence ID" value="KAJ3640518.1"/>
    <property type="molecule type" value="Genomic_DNA"/>
</dbReference>
<evidence type="ECO:0000313" key="9">
    <source>
        <dbReference type="Proteomes" id="UP001168821"/>
    </source>
</evidence>
<keyword evidence="9" id="KW-1185">Reference proteome</keyword>
<comment type="subcellular location">
    <subcellularLocation>
        <location evidence="1">Cytoplasm</location>
    </subcellularLocation>
</comment>
<keyword evidence="3" id="KW-0963">Cytoplasm</keyword>
<dbReference type="Pfam" id="PF25045">
    <property type="entry name" value="vWA_Ro60"/>
    <property type="match status" value="1"/>
</dbReference>
<evidence type="ECO:0000259" key="7">
    <source>
        <dbReference type="PROSITE" id="PS50988"/>
    </source>
</evidence>
<dbReference type="InterPro" id="IPR056800">
    <property type="entry name" value="vWA_Ro60"/>
</dbReference>
<comment type="caution">
    <text evidence="8">The sequence shown here is derived from an EMBL/GenBank/DDBJ whole genome shotgun (WGS) entry which is preliminary data.</text>
</comment>
<dbReference type="PANTHER" id="PTHR14202">
    <property type="entry name" value="60 KDA RIBONUCLEOPROTEIN SSA/RO"/>
    <property type="match status" value="1"/>
</dbReference>
<protein>
    <recommendedName>
        <fullName evidence="7">TROVE domain-containing protein</fullName>
    </recommendedName>
</protein>
<keyword evidence="5" id="KW-0694">RNA-binding</keyword>
<sequence length="544" mass="62676">MGSHQDLAHEERMKRFLYTCNYHGAYITGNSERHICKFTSSLLFNWVETAPDDFFKILLAASEDPLLINRISLFYIAAEALLSPTLPIEIKLDVKKVVFKLMKSDGEFFDFIKYYTLLGPKKKQKITTSVRKMIVKFYQDKTPQEFLDCVTKQESYHGWSHKDLIKLCHYKTNNVLCEPVLKYVMFGAKHVPESGDAEMTPIIEHLKKIHELRTTEDVPRAVALVKELHANVDQINSKLNKNEEVWMAAIPEMSTREVLQCLYRFYKFGFLKAGSQFQSKVIEALTNSENIKKCNLHPVEVYIYLKFFEKGGKTMDPKLIEYLQKKDIREETLKKLTTPSEPKCKPVIQNINKCLKLSYDNVKPMGKKFMVTVDVTEKAEEMCFHNKRISFLEAAVTVIRFLTKVEKNVTVAVFKDSQINFVDVSKSHSAIEKLQEHKATYILPTAPIDWARNKKKQIDVFINFMGCNWLTDVPTEVKEKMDKLPEALSKYTKKLKSPDTRVVKFFLGGPSASYAENSKNILAIAGFTADVPRLLEAFCRGQFC</sequence>
<dbReference type="Proteomes" id="UP001168821">
    <property type="component" value="Unassembled WGS sequence"/>
</dbReference>
<name>A0AA38HM82_9CUCU</name>
<organism evidence="8 9">
    <name type="scientific">Zophobas morio</name>
    <dbReference type="NCBI Taxonomy" id="2755281"/>
    <lineage>
        <taxon>Eukaryota</taxon>
        <taxon>Metazoa</taxon>
        <taxon>Ecdysozoa</taxon>
        <taxon>Arthropoda</taxon>
        <taxon>Hexapoda</taxon>
        <taxon>Insecta</taxon>
        <taxon>Pterygota</taxon>
        <taxon>Neoptera</taxon>
        <taxon>Endopterygota</taxon>
        <taxon>Coleoptera</taxon>
        <taxon>Polyphaga</taxon>
        <taxon>Cucujiformia</taxon>
        <taxon>Tenebrionidae</taxon>
        <taxon>Zophobas</taxon>
    </lineage>
</organism>
<dbReference type="SUPFAM" id="SSF53300">
    <property type="entry name" value="vWA-like"/>
    <property type="match status" value="1"/>
</dbReference>
<dbReference type="PROSITE" id="PS50988">
    <property type="entry name" value="TROVE"/>
    <property type="match status" value="1"/>
</dbReference>
<dbReference type="AlphaFoldDB" id="A0AA38HM82"/>
<reference evidence="8" key="1">
    <citation type="journal article" date="2023" name="G3 (Bethesda)">
        <title>Whole genome assemblies of Zophobas morio and Tenebrio molitor.</title>
        <authorList>
            <person name="Kaur S."/>
            <person name="Stinson S.A."/>
            <person name="diCenzo G.C."/>
        </authorList>
    </citation>
    <scope>NUCLEOTIDE SEQUENCE</scope>
    <source>
        <strain evidence="8">QUZm001</strain>
    </source>
</reference>
<feature type="domain" description="TROVE" evidence="7">
    <location>
        <begin position="1"/>
        <end position="367"/>
    </location>
</feature>
<dbReference type="InterPro" id="IPR040322">
    <property type="entry name" value="TROVE2"/>
</dbReference>
<keyword evidence="4" id="KW-0479">Metal-binding</keyword>
<evidence type="ECO:0000256" key="2">
    <source>
        <dbReference type="ARBA" id="ARBA00007814"/>
    </source>
</evidence>
<dbReference type="GO" id="GO:1990904">
    <property type="term" value="C:ribonucleoprotein complex"/>
    <property type="evidence" value="ECO:0007669"/>
    <property type="project" value="UniProtKB-KW"/>
</dbReference>
<comment type="similarity">
    <text evidence="2">Belongs to the Ro 60 kDa family.</text>
</comment>
<accession>A0AA38HM82</accession>
<evidence type="ECO:0000256" key="5">
    <source>
        <dbReference type="ARBA" id="ARBA00022884"/>
    </source>
</evidence>
<gene>
    <name evidence="8" type="ORF">Zmor_003811</name>
</gene>
<dbReference type="PANTHER" id="PTHR14202:SF0">
    <property type="entry name" value="RNA-BINDING PROTEIN RO60"/>
    <property type="match status" value="1"/>
</dbReference>
<dbReference type="InterPro" id="IPR037214">
    <property type="entry name" value="TROVE_dom_sf"/>
</dbReference>